<proteinExistence type="predicted"/>
<organism evidence="1 2">
    <name type="scientific">Naganishia cerealis</name>
    <dbReference type="NCBI Taxonomy" id="610337"/>
    <lineage>
        <taxon>Eukaryota</taxon>
        <taxon>Fungi</taxon>
        <taxon>Dikarya</taxon>
        <taxon>Basidiomycota</taxon>
        <taxon>Agaricomycotina</taxon>
        <taxon>Tremellomycetes</taxon>
        <taxon>Filobasidiales</taxon>
        <taxon>Filobasidiaceae</taxon>
        <taxon>Naganishia</taxon>
    </lineage>
</organism>
<accession>A0ACC2VRR2</accession>
<gene>
    <name evidence="1" type="ORF">QFC19_005077</name>
</gene>
<name>A0ACC2VRR2_9TREE</name>
<evidence type="ECO:0000313" key="1">
    <source>
        <dbReference type="EMBL" id="KAJ9101580.1"/>
    </source>
</evidence>
<dbReference type="Proteomes" id="UP001241377">
    <property type="component" value="Unassembled WGS sequence"/>
</dbReference>
<reference evidence="1" key="1">
    <citation type="submission" date="2023-04" db="EMBL/GenBank/DDBJ databases">
        <title>Draft Genome sequencing of Naganishia species isolated from polar environments using Oxford Nanopore Technology.</title>
        <authorList>
            <person name="Leo P."/>
            <person name="Venkateswaran K."/>
        </authorList>
    </citation>
    <scope>NUCLEOTIDE SEQUENCE</scope>
    <source>
        <strain evidence="1">MNA-CCFEE 5261</strain>
    </source>
</reference>
<keyword evidence="2" id="KW-1185">Reference proteome</keyword>
<comment type="caution">
    <text evidence="1">The sequence shown here is derived from an EMBL/GenBank/DDBJ whole genome shotgun (WGS) entry which is preliminary data.</text>
</comment>
<evidence type="ECO:0000313" key="2">
    <source>
        <dbReference type="Proteomes" id="UP001241377"/>
    </source>
</evidence>
<sequence>MARQKKSTGVRGPNSALTEFLRVEGITDAFRRRQERSESVETSETSTGPEEAETSNGTVSNNEEVLVADPEEDAIREAGRRKRAGKYDSDDSDDEWVDDESNRNQDKFGETSECADCGKPFTLTVYSRYLAARKGYLCDECNELVKEQERASRRSQFAARKRRKKVALALLDRTRVRIPKLQDVCIRKITENIGDVDALGDIGQSNINKVAQILSKNRSLDETTIPLFLNPQITSLRLWDCSNVDSDSLNKIVAFCPKIQSLTLFMCGQFHNDNLKYYGTNLLELTSLALNGPFLISETAWLDYFADGGSRLTEFELRNTHRFGNDSLISLLEGCGSNLTSLKLSRLDGLKEESVYSLIPHYLLASKLVHLELSYPHSEGLITDDLIINILSVTGDTLVSLNVDGCTDLTDRFLIEGVAKFCPRLTHLSMDSLDQVSNEGFSKAFEDYSKVNSGGLIGVNLRKCGLLANEAVYSLLKHSGKTLVELNLNSLRLLTKDLLIDVLLPHKVDKDSQFDPLDLPLLTTLDIGFVRVVDNMVLMLLGQKCPKLAILEVYGDNRCTKQANVRNDLLVIGRQSDTA</sequence>
<protein>
    <submittedName>
        <fullName evidence="1">Uncharacterized protein</fullName>
    </submittedName>
</protein>
<dbReference type="EMBL" id="JASBWR010000056">
    <property type="protein sequence ID" value="KAJ9101580.1"/>
    <property type="molecule type" value="Genomic_DNA"/>
</dbReference>